<dbReference type="Proteomes" id="UP000198427">
    <property type="component" value="Unassembled WGS sequence"/>
</dbReference>
<accession>A0A2N9QRF6</accession>
<dbReference type="AlphaFoldDB" id="A0A2N9QRF6"/>
<evidence type="ECO:0000313" key="1">
    <source>
        <dbReference type="EMBL" id="SNS03575.1"/>
    </source>
</evidence>
<evidence type="ECO:0000313" key="2">
    <source>
        <dbReference type="Proteomes" id="UP000198427"/>
    </source>
</evidence>
<dbReference type="KEGG" id="pje:CRM71_13505"/>
<organism evidence="1 2">
    <name type="scientific">Prevotella jejuni</name>
    <dbReference type="NCBI Taxonomy" id="1177574"/>
    <lineage>
        <taxon>Bacteria</taxon>
        <taxon>Pseudomonadati</taxon>
        <taxon>Bacteroidota</taxon>
        <taxon>Bacteroidia</taxon>
        <taxon>Bacteroidales</taxon>
        <taxon>Prevotellaceae</taxon>
        <taxon>Prevotella</taxon>
    </lineage>
</organism>
<dbReference type="RefSeq" id="WP_089366916.1">
    <property type="nucleotide sequence ID" value="NZ_FZNZ01000031.1"/>
</dbReference>
<keyword evidence="2" id="KW-1185">Reference proteome</keyword>
<sequence length="746" mass="86344">MKYYIPTSSLNFNNILSTESISPKAMYKKRGYGYSRWFTVEENNIEHTTLLFDTLCVFDRPISDIEDHAMLIEIISDDDFPKLPNGVYYTDKTIYLNPWQTRFIFFSDKVKRTVMSMSDSSLETKLVRLYQRKMVVLSDIKDRGYKIIKEDSIPLSNNMESNIEEDYIINKMKGLLYGYYIGANLSSSKEHILKLDSLREINNIFASIISGYDRIPSVTQKKRLDELFNYIDSQQPIFKDLEKELGSVQLASKALNVFKRYGYTFETVDRIMLLEALKKDTENNQALNWVNHEIAKANALFNTSKSLLNPDDGELIVSGKEKLISQKCISEDLMANLFIHWINIVLCSHSFNGKINSIKETLSDEITKDAKNVIGKDWDNSPIRAYLNQLRRHVRGEEFNQPWDNGVLSSIAAVLIKGDDWEQLLHFMQSKGMYDYRLAFAFYGVLNGFANMTRDFTDNLLNKDSGYLSMVYRDFYGQLFDKSIPEFGYISTMPEKNDNTGMLSSTFESSVNKGNNPIVDWRRDIKLYAETVIKRDKMKLFKSLDEALAQNGDNQDYFRFIKMLDNFDGWKPGKNRPCSAWKRMQEHFVPDYNERIGKSAKTENIGKLAKQQETSLFDGIEDDTLHYNNTIKQEKSFNPSNKTSNLFVDDENVTYFIGSQTYLPADVRATLCKKVLSFQKDYAPNGYYFGKKDSPRTNDNTIKHFINKCTYQKEHSSSPSWIPATSENKVLLDKLKNALYQRYANG</sequence>
<reference evidence="1 2" key="1">
    <citation type="submission" date="2017-06" db="EMBL/GenBank/DDBJ databases">
        <authorList>
            <person name="Varghese N."/>
            <person name="Submissions S."/>
        </authorList>
    </citation>
    <scope>NUCLEOTIDE SEQUENCE [LARGE SCALE GENOMIC DNA]</scope>
    <source>
        <strain evidence="1 2">DSM 26989</strain>
    </source>
</reference>
<protein>
    <submittedName>
        <fullName evidence="1">Uncharacterized protein</fullName>
    </submittedName>
</protein>
<proteinExistence type="predicted"/>
<dbReference type="EMBL" id="FZNZ01000031">
    <property type="protein sequence ID" value="SNS03575.1"/>
    <property type="molecule type" value="Genomic_DNA"/>
</dbReference>
<gene>
    <name evidence="1" type="ORF">SAMN06265364_13119</name>
</gene>
<name>A0A2N9QRF6_9BACT</name>
<comment type="caution">
    <text evidence="1">The sequence shown here is derived from an EMBL/GenBank/DDBJ whole genome shotgun (WGS) entry which is preliminary data.</text>
</comment>